<gene>
    <name evidence="1" type="primary">ymdB_27</name>
    <name evidence="1" type="ORF">SDC9_70661</name>
</gene>
<comment type="caution">
    <text evidence="1">The sequence shown here is derived from an EMBL/GenBank/DDBJ whole genome shotgun (WGS) entry which is preliminary data.</text>
</comment>
<sequence length="257" mass="27289">MKMLCIGDVVGSAGTDFITNRLWGIRKLTGADFVVCNGENASPGNGLLPADAQKLFDGGVDVITTGNHVWNRRELYGMLEDNVRLLRPHNYPPEAPGTGIARVKTPYGVVEVVSLMGLVYMASLACPFHMADAILARDKGAVKIRIIDFHAEATSEKKALACYVDGRATAVVGTHTHVQTADEQVLPGGTAFITDLGMTGPTDSILGVGKAEVIEKFLVGLPVRFKPGEGEVVLCGALIEADPETGKAKSIERICIS</sequence>
<name>A0A644Y6V5_9ZZZZ</name>
<dbReference type="Pfam" id="PF13277">
    <property type="entry name" value="YmdB"/>
    <property type="match status" value="1"/>
</dbReference>
<dbReference type="PANTHER" id="PTHR36303:SF1">
    <property type="entry name" value="2',3'-CYCLIC-NUCLEOTIDE 2'-PHOSPHODIESTERASE"/>
    <property type="match status" value="1"/>
</dbReference>
<organism evidence="1">
    <name type="scientific">bioreactor metagenome</name>
    <dbReference type="NCBI Taxonomy" id="1076179"/>
    <lineage>
        <taxon>unclassified sequences</taxon>
        <taxon>metagenomes</taxon>
        <taxon>ecological metagenomes</taxon>
    </lineage>
</organism>
<dbReference type="SUPFAM" id="SSF56300">
    <property type="entry name" value="Metallo-dependent phosphatases"/>
    <property type="match status" value="1"/>
</dbReference>
<dbReference type="PANTHER" id="PTHR36303">
    <property type="entry name" value="2',3'-CYCLIC-NUCLEOTIDE 2'-PHOSPHODIESTERASE"/>
    <property type="match status" value="1"/>
</dbReference>
<dbReference type="PIRSF" id="PIRSF004789">
    <property type="entry name" value="DR1281"/>
    <property type="match status" value="1"/>
</dbReference>
<dbReference type="EC" id="3.1.4.16" evidence="1"/>
<dbReference type="GO" id="GO:0004113">
    <property type="term" value="F:2',3'-cyclic-nucleotide 3'-phosphodiesterase activity"/>
    <property type="evidence" value="ECO:0007669"/>
    <property type="project" value="TreeGrafter"/>
</dbReference>
<dbReference type="EMBL" id="VSSQ01004203">
    <property type="protein sequence ID" value="MPM24180.1"/>
    <property type="molecule type" value="Genomic_DNA"/>
</dbReference>
<dbReference type="InterPro" id="IPR029052">
    <property type="entry name" value="Metallo-depent_PP-like"/>
</dbReference>
<dbReference type="GO" id="GO:0008663">
    <property type="term" value="F:2',3'-cyclic-nucleotide 2'-phosphodiesterase activity"/>
    <property type="evidence" value="ECO:0007669"/>
    <property type="project" value="UniProtKB-EC"/>
</dbReference>
<evidence type="ECO:0000313" key="1">
    <source>
        <dbReference type="EMBL" id="MPM24180.1"/>
    </source>
</evidence>
<dbReference type="InterPro" id="IPR005235">
    <property type="entry name" value="YmdB-like"/>
</dbReference>
<dbReference type="AlphaFoldDB" id="A0A644Y6V5"/>
<accession>A0A644Y6V5</accession>
<dbReference type="Gene3D" id="3.60.21.10">
    <property type="match status" value="1"/>
</dbReference>
<proteinExistence type="predicted"/>
<protein>
    <submittedName>
        <fullName evidence="1">2',3'-cyclic-nucleotide 2'-phosphodiesterase</fullName>
        <ecNumber evidence="1">3.1.4.16</ecNumber>
    </submittedName>
</protein>
<reference evidence="1" key="1">
    <citation type="submission" date="2019-08" db="EMBL/GenBank/DDBJ databases">
        <authorList>
            <person name="Kucharzyk K."/>
            <person name="Murdoch R.W."/>
            <person name="Higgins S."/>
            <person name="Loffler F."/>
        </authorList>
    </citation>
    <scope>NUCLEOTIDE SEQUENCE</scope>
</reference>
<keyword evidence="1" id="KW-0378">Hydrolase</keyword>